<organism evidence="2 3">
    <name type="scientific">Nocardioides koreensis</name>
    <dbReference type="NCBI Taxonomy" id="433651"/>
    <lineage>
        <taxon>Bacteria</taxon>
        <taxon>Bacillati</taxon>
        <taxon>Actinomycetota</taxon>
        <taxon>Actinomycetes</taxon>
        <taxon>Propionibacteriales</taxon>
        <taxon>Nocardioidaceae</taxon>
        <taxon>Nocardioides</taxon>
    </lineage>
</organism>
<gene>
    <name evidence="2" type="ORF">GCM10009844_39550</name>
</gene>
<sequence>MDRPRTTPVTTRTSVTAALGAVLAGALTALPLLPVPSPALLPAAEAGTAGGAVVARDVVIAVENTNATPVACAPDNKSYVLHAQLVGPRDEVLSADIPRMNVLVHDLATGSWFWHLRRRPAYDYAGKLAAAGETSLVLDRLGYGDSTLPEGNATCLGAQADMLHQVVQHLRSGRYRFEGSSRATPAAQHVVVHGHSVGAAIAQVEAATFDDVDGLVLMSWTDSGASSRAVDEASRQSATCLRGEDYVKTGESRKDYRSLLFVTAPAAVQRTALARRDVDPCGDALSLSQMVTTSTLTARDVEAPVLLLFGGKDALNRDGAAEQQRQAYSSSVAVASRTLRSAGSALPLEKSAPRTRARVLGWLSQLPG</sequence>
<dbReference type="Gene3D" id="3.40.50.1820">
    <property type="entry name" value="alpha/beta hydrolase"/>
    <property type="match status" value="1"/>
</dbReference>
<evidence type="ECO:0000313" key="3">
    <source>
        <dbReference type="Proteomes" id="UP001501771"/>
    </source>
</evidence>
<accession>A0ABN3A566</accession>
<dbReference type="SUPFAM" id="SSF53474">
    <property type="entry name" value="alpha/beta-Hydrolases"/>
    <property type="match status" value="1"/>
</dbReference>
<dbReference type="RefSeq" id="WP_344156566.1">
    <property type="nucleotide sequence ID" value="NZ_BAAAQR010000015.1"/>
</dbReference>
<evidence type="ECO:0000313" key="2">
    <source>
        <dbReference type="EMBL" id="GAA2154150.1"/>
    </source>
</evidence>
<comment type="caution">
    <text evidence="2">The sequence shown here is derived from an EMBL/GenBank/DDBJ whole genome shotgun (WGS) entry which is preliminary data.</text>
</comment>
<name>A0ABN3A566_9ACTN</name>
<dbReference type="InterPro" id="IPR000073">
    <property type="entry name" value="AB_hydrolase_1"/>
</dbReference>
<dbReference type="InterPro" id="IPR029058">
    <property type="entry name" value="AB_hydrolase_fold"/>
</dbReference>
<evidence type="ECO:0000259" key="1">
    <source>
        <dbReference type="Pfam" id="PF12697"/>
    </source>
</evidence>
<feature type="domain" description="AB hydrolase-1" evidence="1">
    <location>
        <begin position="102"/>
        <end position="349"/>
    </location>
</feature>
<reference evidence="2 3" key="1">
    <citation type="journal article" date="2019" name="Int. J. Syst. Evol. Microbiol.">
        <title>The Global Catalogue of Microorganisms (GCM) 10K type strain sequencing project: providing services to taxonomists for standard genome sequencing and annotation.</title>
        <authorList>
            <consortium name="The Broad Institute Genomics Platform"/>
            <consortium name="The Broad Institute Genome Sequencing Center for Infectious Disease"/>
            <person name="Wu L."/>
            <person name="Ma J."/>
        </authorList>
    </citation>
    <scope>NUCLEOTIDE SEQUENCE [LARGE SCALE GENOMIC DNA]</scope>
    <source>
        <strain evidence="2 3">JCM 16022</strain>
    </source>
</reference>
<dbReference type="Pfam" id="PF12697">
    <property type="entry name" value="Abhydrolase_6"/>
    <property type="match status" value="1"/>
</dbReference>
<dbReference type="EMBL" id="BAAAQR010000015">
    <property type="protein sequence ID" value="GAA2154150.1"/>
    <property type="molecule type" value="Genomic_DNA"/>
</dbReference>
<protein>
    <recommendedName>
        <fullName evidence="1">AB hydrolase-1 domain-containing protein</fullName>
    </recommendedName>
</protein>
<dbReference type="Proteomes" id="UP001501771">
    <property type="component" value="Unassembled WGS sequence"/>
</dbReference>
<keyword evidence="3" id="KW-1185">Reference proteome</keyword>
<proteinExistence type="predicted"/>